<feature type="binding site" evidence="6">
    <location>
        <position position="37"/>
    </location>
    <ligand>
        <name>ATP</name>
        <dbReference type="ChEBI" id="CHEBI:30616"/>
    </ligand>
</feature>
<evidence type="ECO:0000256" key="7">
    <source>
        <dbReference type="RuleBase" id="RU000304"/>
    </source>
</evidence>
<evidence type="ECO:0000256" key="2">
    <source>
        <dbReference type="ARBA" id="ARBA00022679"/>
    </source>
</evidence>
<sequence>MPTLKHHYKVIKPVGEGKFSTVFLAKHRKSGRKVAIKHVDKNDEEFSIGLLESEVSIMKAIDHPNVVRLFDVFDSDESFDMVLEYVKGGELFDMIVDHGAYSEADASSIMTQILEAVAYLHEHDIVHRDLKPENLLCEQKKSGRLVVKIADFGLSKMLDEDVILATACGTPGYVAPEVLEQETATGYDSEVDMWACGVIMYILLCGFPPFYEDDMPALFDQILEGRYDYPAPYWDGVSASARDLIDHLLVVDPAARLTARQALAHPWISGTSASQDVLETFPEQLAKWNAKRKLKAAVRVVMLSNSLAAFAGGSTS</sequence>
<dbReference type="STRING" id="461836.A0A0L0D6X9"/>
<evidence type="ECO:0000256" key="1">
    <source>
        <dbReference type="ARBA" id="ARBA00022527"/>
    </source>
</evidence>
<dbReference type="Proteomes" id="UP000054408">
    <property type="component" value="Unassembled WGS sequence"/>
</dbReference>
<keyword evidence="2" id="KW-0808">Transferase</keyword>
<dbReference type="PROSITE" id="PS00108">
    <property type="entry name" value="PROTEIN_KINASE_ST"/>
    <property type="match status" value="1"/>
</dbReference>
<dbReference type="InterPro" id="IPR008271">
    <property type="entry name" value="Ser/Thr_kinase_AS"/>
</dbReference>
<keyword evidence="4 9" id="KW-0418">Kinase</keyword>
<dbReference type="FunFam" id="3.30.200.20:FF:000315">
    <property type="entry name" value="Calcium-dependent protein kinase 3"/>
    <property type="match status" value="1"/>
</dbReference>
<dbReference type="SMART" id="SM00220">
    <property type="entry name" value="S_TKc"/>
    <property type="match status" value="1"/>
</dbReference>
<evidence type="ECO:0000259" key="8">
    <source>
        <dbReference type="PROSITE" id="PS50011"/>
    </source>
</evidence>
<reference evidence="9 10" key="1">
    <citation type="submission" date="2010-05" db="EMBL/GenBank/DDBJ databases">
        <title>The Genome Sequence of Thecamonas trahens ATCC 50062.</title>
        <authorList>
            <consortium name="The Broad Institute Genome Sequencing Platform"/>
            <person name="Russ C."/>
            <person name="Cuomo C."/>
            <person name="Shea T."/>
            <person name="Young S.K."/>
            <person name="Zeng Q."/>
            <person name="Koehrsen M."/>
            <person name="Haas B."/>
            <person name="Borodovsky M."/>
            <person name="Guigo R."/>
            <person name="Alvarado L."/>
            <person name="Berlin A."/>
            <person name="Bochicchio J."/>
            <person name="Borenstein D."/>
            <person name="Chapman S."/>
            <person name="Chen Z."/>
            <person name="Freedman E."/>
            <person name="Gellesch M."/>
            <person name="Goldberg J."/>
            <person name="Griggs A."/>
            <person name="Gujja S."/>
            <person name="Heilman E."/>
            <person name="Heiman D."/>
            <person name="Hepburn T."/>
            <person name="Howarth C."/>
            <person name="Jen D."/>
            <person name="Larson L."/>
            <person name="Mehta T."/>
            <person name="Park D."/>
            <person name="Pearson M."/>
            <person name="Roberts A."/>
            <person name="Saif S."/>
            <person name="Shenoy N."/>
            <person name="Sisk P."/>
            <person name="Stolte C."/>
            <person name="Sykes S."/>
            <person name="Thomson T."/>
            <person name="Walk T."/>
            <person name="White J."/>
            <person name="Yandava C."/>
            <person name="Burger G."/>
            <person name="Gray M.W."/>
            <person name="Holland P.W.H."/>
            <person name="King N."/>
            <person name="Lang F.B.F."/>
            <person name="Roger A.J."/>
            <person name="Ruiz-Trillo I."/>
            <person name="Lander E."/>
            <person name="Nusbaum C."/>
        </authorList>
    </citation>
    <scope>NUCLEOTIDE SEQUENCE [LARGE SCALE GENOMIC DNA]</scope>
    <source>
        <strain evidence="9 10">ATCC 50062</strain>
    </source>
</reference>
<dbReference type="OMA" id="HDWFESR"/>
<keyword evidence="1 7" id="KW-0723">Serine/threonine-protein kinase</keyword>
<dbReference type="CDD" id="cd05117">
    <property type="entry name" value="STKc_CAMK"/>
    <property type="match status" value="1"/>
</dbReference>
<dbReference type="Pfam" id="PF00069">
    <property type="entry name" value="Pkinase"/>
    <property type="match status" value="1"/>
</dbReference>
<dbReference type="AlphaFoldDB" id="A0A0L0D6X9"/>
<protein>
    <submittedName>
        <fullName evidence="9">CAMK/CAMK1 protein kinase</fullName>
    </submittedName>
</protein>
<gene>
    <name evidence="9" type="ORF">AMSG_04319</name>
</gene>
<dbReference type="Gene3D" id="1.10.510.10">
    <property type="entry name" value="Transferase(Phosphotransferase) domain 1"/>
    <property type="match status" value="1"/>
</dbReference>
<keyword evidence="5 6" id="KW-0067">ATP-binding</keyword>
<dbReference type="InterPro" id="IPR000719">
    <property type="entry name" value="Prot_kinase_dom"/>
</dbReference>
<dbReference type="SUPFAM" id="SSF56112">
    <property type="entry name" value="Protein kinase-like (PK-like)"/>
    <property type="match status" value="1"/>
</dbReference>
<evidence type="ECO:0000256" key="6">
    <source>
        <dbReference type="PROSITE-ProRule" id="PRU10141"/>
    </source>
</evidence>
<evidence type="ECO:0000256" key="5">
    <source>
        <dbReference type="ARBA" id="ARBA00022840"/>
    </source>
</evidence>
<dbReference type="InterPro" id="IPR011009">
    <property type="entry name" value="Kinase-like_dom_sf"/>
</dbReference>
<dbReference type="PROSITE" id="PS50011">
    <property type="entry name" value="PROTEIN_KINASE_DOM"/>
    <property type="match status" value="1"/>
</dbReference>
<dbReference type="OrthoDB" id="40902at2759"/>
<keyword evidence="3 6" id="KW-0547">Nucleotide-binding</keyword>
<dbReference type="eggNOG" id="KOG0032">
    <property type="taxonomic scope" value="Eukaryota"/>
</dbReference>
<dbReference type="PANTHER" id="PTHR24347">
    <property type="entry name" value="SERINE/THREONINE-PROTEIN KINASE"/>
    <property type="match status" value="1"/>
</dbReference>
<dbReference type="RefSeq" id="XP_013759102.1">
    <property type="nucleotide sequence ID" value="XM_013903648.1"/>
</dbReference>
<feature type="domain" description="Protein kinase" evidence="8">
    <location>
        <begin position="8"/>
        <end position="268"/>
    </location>
</feature>
<evidence type="ECO:0000256" key="4">
    <source>
        <dbReference type="ARBA" id="ARBA00022777"/>
    </source>
</evidence>
<evidence type="ECO:0000256" key="3">
    <source>
        <dbReference type="ARBA" id="ARBA00022741"/>
    </source>
</evidence>
<dbReference type="PROSITE" id="PS00107">
    <property type="entry name" value="PROTEIN_KINASE_ATP"/>
    <property type="match status" value="1"/>
</dbReference>
<evidence type="ECO:0000313" key="9">
    <source>
        <dbReference type="EMBL" id="KNC48089.1"/>
    </source>
</evidence>
<organism evidence="9 10">
    <name type="scientific">Thecamonas trahens ATCC 50062</name>
    <dbReference type="NCBI Taxonomy" id="461836"/>
    <lineage>
        <taxon>Eukaryota</taxon>
        <taxon>Apusozoa</taxon>
        <taxon>Apusomonadida</taxon>
        <taxon>Apusomonadidae</taxon>
        <taxon>Thecamonas</taxon>
    </lineage>
</organism>
<proteinExistence type="inferred from homology"/>
<dbReference type="EMBL" id="GL349449">
    <property type="protein sequence ID" value="KNC48089.1"/>
    <property type="molecule type" value="Genomic_DNA"/>
</dbReference>
<evidence type="ECO:0000313" key="10">
    <source>
        <dbReference type="Proteomes" id="UP000054408"/>
    </source>
</evidence>
<dbReference type="GO" id="GO:0004674">
    <property type="term" value="F:protein serine/threonine kinase activity"/>
    <property type="evidence" value="ECO:0007669"/>
    <property type="project" value="UniProtKB-KW"/>
</dbReference>
<dbReference type="FunFam" id="1.10.510.10:FF:000026">
    <property type="entry name" value="Calcium/calmodulin-dependent protein kinase type 1"/>
    <property type="match status" value="1"/>
</dbReference>
<accession>A0A0L0D6X9</accession>
<keyword evidence="10" id="KW-1185">Reference proteome</keyword>
<dbReference type="GO" id="GO:0005524">
    <property type="term" value="F:ATP binding"/>
    <property type="evidence" value="ECO:0007669"/>
    <property type="project" value="UniProtKB-UniRule"/>
</dbReference>
<dbReference type="InterPro" id="IPR017441">
    <property type="entry name" value="Protein_kinase_ATP_BS"/>
</dbReference>
<dbReference type="GeneID" id="25563869"/>
<comment type="similarity">
    <text evidence="7">Belongs to the protein kinase superfamily.</text>
</comment>
<name>A0A0L0D6X9_THETB</name>